<dbReference type="AlphaFoldDB" id="A0A369PW29"/>
<comment type="caution">
    <text evidence="2">The sequence shown here is derived from an EMBL/GenBank/DDBJ whole genome shotgun (WGS) entry which is preliminary data.</text>
</comment>
<proteinExistence type="predicted"/>
<dbReference type="SUPFAM" id="SSF53448">
    <property type="entry name" value="Nucleotide-diphospho-sugar transferases"/>
    <property type="match status" value="1"/>
</dbReference>
<dbReference type="PANTHER" id="PTHR43179:SF10">
    <property type="entry name" value="GLYCOSYL TRANSFERASE"/>
    <property type="match status" value="1"/>
</dbReference>
<dbReference type="Pfam" id="PF00535">
    <property type="entry name" value="Glycos_transf_2"/>
    <property type="match status" value="1"/>
</dbReference>
<dbReference type="OrthoDB" id="9771846at2"/>
<dbReference type="Proteomes" id="UP000253961">
    <property type="component" value="Unassembled WGS sequence"/>
</dbReference>
<keyword evidence="3" id="KW-1185">Reference proteome</keyword>
<evidence type="ECO:0000313" key="2">
    <source>
        <dbReference type="EMBL" id="RDC54318.1"/>
    </source>
</evidence>
<sequence>MFSGSIVLYNNEATSLKKAIDSFLKANNKGVLYLIDNSTSDVLKKLANMERIHYIHNPSNPGFGAAHNVALNLAIEAGYQYHFIINPDIYFNVDIITPMLNYMQDRPDVGMLMPEVLNEDGSVQYLPKLLPSPFWIFRRKLKKPAKIHQKFVDKYELQKVGRRTIYNSPLLSGCFTLLNLTAIKELGGYDDQYFMYFEDFDLSRRIHRKYKTIYFPNVSVYHSYDSGANKSSRLFSIFVSSAITYFNKWGWFFDKERIKVNKETLKQFES</sequence>
<feature type="domain" description="Glycosyltransferase 2-like" evidence="1">
    <location>
        <begin position="7"/>
        <end position="146"/>
    </location>
</feature>
<dbReference type="PANTHER" id="PTHR43179">
    <property type="entry name" value="RHAMNOSYLTRANSFERASE WBBL"/>
    <property type="match status" value="1"/>
</dbReference>
<name>A0A369PW29_9SPHI</name>
<dbReference type="GO" id="GO:0016740">
    <property type="term" value="F:transferase activity"/>
    <property type="evidence" value="ECO:0007669"/>
    <property type="project" value="UniProtKB-KW"/>
</dbReference>
<evidence type="ECO:0000259" key="1">
    <source>
        <dbReference type="Pfam" id="PF00535"/>
    </source>
</evidence>
<dbReference type="InterPro" id="IPR029044">
    <property type="entry name" value="Nucleotide-diphossugar_trans"/>
</dbReference>
<accession>A0A369PW29</accession>
<reference evidence="2 3" key="1">
    <citation type="submission" date="2018-07" db="EMBL/GenBank/DDBJ databases">
        <title>Pedobacter sp. nov., isolated from soil.</title>
        <authorList>
            <person name="Zhou L.Y."/>
            <person name="Du Z.J."/>
        </authorList>
    </citation>
    <scope>NUCLEOTIDE SEQUENCE [LARGE SCALE GENOMIC DNA]</scope>
    <source>
        <strain evidence="2 3">JDX94</strain>
    </source>
</reference>
<dbReference type="InterPro" id="IPR001173">
    <property type="entry name" value="Glyco_trans_2-like"/>
</dbReference>
<evidence type="ECO:0000313" key="3">
    <source>
        <dbReference type="Proteomes" id="UP000253961"/>
    </source>
</evidence>
<protein>
    <submittedName>
        <fullName evidence="2">Glycosyltransferase</fullName>
    </submittedName>
</protein>
<dbReference type="EMBL" id="QPKV01000015">
    <property type="protein sequence ID" value="RDC54318.1"/>
    <property type="molecule type" value="Genomic_DNA"/>
</dbReference>
<gene>
    <name evidence="2" type="ORF">DU508_22445</name>
</gene>
<keyword evidence="2" id="KW-0808">Transferase</keyword>
<organism evidence="2 3">
    <name type="scientific">Pedobacter chinensis</name>
    <dbReference type="NCBI Taxonomy" id="2282421"/>
    <lineage>
        <taxon>Bacteria</taxon>
        <taxon>Pseudomonadati</taxon>
        <taxon>Bacteroidota</taxon>
        <taxon>Sphingobacteriia</taxon>
        <taxon>Sphingobacteriales</taxon>
        <taxon>Sphingobacteriaceae</taxon>
        <taxon>Pedobacter</taxon>
    </lineage>
</organism>
<dbReference type="Gene3D" id="3.90.550.10">
    <property type="entry name" value="Spore Coat Polysaccharide Biosynthesis Protein SpsA, Chain A"/>
    <property type="match status" value="1"/>
</dbReference>